<evidence type="ECO:0000256" key="9">
    <source>
        <dbReference type="HAMAP-Rule" id="MF_00183"/>
    </source>
</evidence>
<feature type="binding site" evidence="9">
    <location>
        <position position="201"/>
    </location>
    <ligand>
        <name>1-deoxy-D-xylulose 5-phosphate</name>
        <dbReference type="ChEBI" id="CHEBI:57792"/>
    </ligand>
</feature>
<feature type="binding site" evidence="9">
    <location>
        <position position="132"/>
    </location>
    <ligand>
        <name>1-deoxy-D-xylulose 5-phosphate</name>
        <dbReference type="ChEBI" id="CHEBI:57792"/>
    </ligand>
</feature>
<dbReference type="InterPro" id="IPR026877">
    <property type="entry name" value="DXPR_C"/>
</dbReference>
<comment type="caution">
    <text evidence="9">Lacks conserved residue(s) required for the propagation of feature annotation.</text>
</comment>
<evidence type="ECO:0000256" key="6">
    <source>
        <dbReference type="ARBA" id="ARBA00023211"/>
    </source>
</evidence>
<comment type="similarity">
    <text evidence="2 9">Belongs to the DXR family.</text>
</comment>
<feature type="binding site" evidence="9">
    <location>
        <position position="210"/>
    </location>
    <ligand>
        <name>1-deoxy-D-xylulose 5-phosphate</name>
        <dbReference type="ChEBI" id="CHEBI:57792"/>
    </ligand>
</feature>
<feature type="binding site" evidence="9">
    <location>
        <position position="188"/>
    </location>
    <ligand>
        <name>1-deoxy-D-xylulose 5-phosphate</name>
        <dbReference type="ChEBI" id="CHEBI:57792"/>
    </ligand>
</feature>
<dbReference type="EMBL" id="BDME01000001">
    <property type="protein sequence ID" value="GAX86944.1"/>
    <property type="molecule type" value="Genomic_DNA"/>
</dbReference>
<dbReference type="SUPFAM" id="SSF69055">
    <property type="entry name" value="1-deoxy-D-xylulose-5-phosphate reductoisomerase, C-terminal domain"/>
    <property type="match status" value="1"/>
</dbReference>
<dbReference type="PANTHER" id="PTHR30525">
    <property type="entry name" value="1-DEOXY-D-XYLULOSE 5-PHOSPHATE REDUCTOISOMERASE"/>
    <property type="match status" value="1"/>
</dbReference>
<feature type="binding site" evidence="9">
    <location>
        <position position="8"/>
    </location>
    <ligand>
        <name>NADPH</name>
        <dbReference type="ChEBI" id="CHEBI:57783"/>
    </ligand>
</feature>
<dbReference type="HAMAP" id="MF_00183">
    <property type="entry name" value="DXP_reductoisom"/>
    <property type="match status" value="1"/>
</dbReference>
<feature type="domain" description="1-deoxy-D-xylulose 5-phosphate reductoisomerase C-terminal" evidence="11">
    <location>
        <begin position="127"/>
        <end position="218"/>
    </location>
</feature>
<keyword evidence="14" id="KW-1185">Reference proteome</keyword>
<comment type="caution">
    <text evidence="13">The sequence shown here is derived from an EMBL/GenBank/DDBJ whole genome shotgun (WGS) entry which is preliminary data.</text>
</comment>
<feature type="binding site" evidence="9">
    <location>
        <position position="210"/>
    </location>
    <ligand>
        <name>Mn(2+)</name>
        <dbReference type="ChEBI" id="CHEBI:29035"/>
    </ligand>
</feature>
<evidence type="ECO:0000313" key="14">
    <source>
        <dbReference type="Proteomes" id="UP000217944"/>
    </source>
</evidence>
<feature type="binding site" evidence="9">
    <location>
        <position position="10"/>
    </location>
    <ligand>
        <name>NADPH</name>
        <dbReference type="ChEBI" id="CHEBI:57783"/>
    </ligand>
</feature>
<feature type="binding site" evidence="9">
    <location>
        <position position="33"/>
    </location>
    <ligand>
        <name>NADPH</name>
        <dbReference type="ChEBI" id="CHEBI:57783"/>
    </ligand>
</feature>
<dbReference type="UniPathway" id="UPA00056">
    <property type="reaction ID" value="UER00092"/>
</dbReference>
<accession>A0A292YCB5</accession>
<dbReference type="AlphaFoldDB" id="A0A292YCB5"/>
<dbReference type="Pfam" id="PF13288">
    <property type="entry name" value="DXPR_C"/>
    <property type="match status" value="1"/>
</dbReference>
<dbReference type="GO" id="GO:0016853">
    <property type="term" value="F:isomerase activity"/>
    <property type="evidence" value="ECO:0007669"/>
    <property type="project" value="UniProtKB-KW"/>
</dbReference>
<dbReference type="Gene3D" id="1.10.1740.10">
    <property type="match status" value="1"/>
</dbReference>
<dbReference type="InterPro" id="IPR013644">
    <property type="entry name" value="DXP_reductoisomerase_C"/>
</dbReference>
<dbReference type="EC" id="1.1.1.267" evidence="9"/>
<gene>
    <name evidence="9" type="primary">dxr</name>
    <name evidence="13" type="ORF">LNAT_P0239</name>
</gene>
<proteinExistence type="inferred from homology"/>
<name>A0A292YCB5_9BACT</name>
<feature type="binding site" evidence="9">
    <location>
        <position position="112"/>
    </location>
    <ligand>
        <name>1-deoxy-D-xylulose 5-phosphate</name>
        <dbReference type="ChEBI" id="CHEBI:57792"/>
    </ligand>
</feature>
<feature type="binding site" evidence="9">
    <location>
        <position position="111"/>
    </location>
    <ligand>
        <name>NADPH</name>
        <dbReference type="ChEBI" id="CHEBI:57783"/>
    </ligand>
</feature>
<feature type="binding site" evidence="9">
    <location>
        <position position="194"/>
    </location>
    <ligand>
        <name>NADPH</name>
        <dbReference type="ChEBI" id="CHEBI:57783"/>
    </ligand>
</feature>
<dbReference type="Gene3D" id="3.40.50.720">
    <property type="entry name" value="NAD(P)-binding Rossmann-like Domain"/>
    <property type="match status" value="1"/>
</dbReference>
<feature type="binding site" evidence="9">
    <location>
        <position position="133"/>
    </location>
    <ligand>
        <name>1-deoxy-D-xylulose 5-phosphate</name>
        <dbReference type="ChEBI" id="CHEBI:57792"/>
    </ligand>
</feature>
<feature type="binding site" evidence="9">
    <location>
        <position position="207"/>
    </location>
    <ligand>
        <name>1-deoxy-D-xylulose 5-phosphate</name>
        <dbReference type="ChEBI" id="CHEBI:57792"/>
    </ligand>
</feature>
<keyword evidence="6 9" id="KW-0464">Manganese</keyword>
<feature type="binding site" evidence="9">
    <location>
        <position position="206"/>
    </location>
    <ligand>
        <name>1-deoxy-D-xylulose 5-phosphate</name>
        <dbReference type="ChEBI" id="CHEBI:57792"/>
    </ligand>
</feature>
<feature type="domain" description="1-deoxy-D-xylulose 5-phosphate reductoisomerase N-terminal" evidence="10">
    <location>
        <begin position="1"/>
        <end position="119"/>
    </location>
</feature>
<keyword evidence="9" id="KW-0460">Magnesium</keyword>
<dbReference type="PIRSF" id="PIRSF006205">
    <property type="entry name" value="Dxp_reductismrs"/>
    <property type="match status" value="1"/>
</dbReference>
<reference evidence="13 14" key="1">
    <citation type="journal article" date="2017" name="Syst. Appl. Microbiol.">
        <title>Lebetimonas natsushimae sp. nov., a novel strictly anaerobic, moderately thermophilic chemoautotroph isolated from a deep-sea hydrothermal vent polychaete nest in the Mid-Okinawa Trough.</title>
        <authorList>
            <person name="Nagata R."/>
            <person name="Takaki Y."/>
            <person name="Tame A."/>
            <person name="Nunoura T."/>
            <person name="Muto H."/>
            <person name="Mino S."/>
            <person name="Sawayama S."/>
            <person name="Takai K."/>
            <person name="Nakagawa S."/>
        </authorList>
    </citation>
    <scope>NUCLEOTIDE SEQUENCE [LARGE SCALE GENOMIC DNA]</scope>
    <source>
        <strain evidence="13 14">HS1857</strain>
    </source>
</reference>
<evidence type="ECO:0000256" key="1">
    <source>
        <dbReference type="ARBA" id="ARBA00005094"/>
    </source>
</evidence>
<evidence type="ECO:0000259" key="11">
    <source>
        <dbReference type="Pfam" id="PF08436"/>
    </source>
</evidence>
<evidence type="ECO:0000313" key="13">
    <source>
        <dbReference type="EMBL" id="GAX86944.1"/>
    </source>
</evidence>
<evidence type="ECO:0000256" key="5">
    <source>
        <dbReference type="ARBA" id="ARBA00023002"/>
    </source>
</evidence>
<evidence type="ECO:0000256" key="8">
    <source>
        <dbReference type="ARBA" id="ARBA00048543"/>
    </source>
</evidence>
<dbReference type="InterPro" id="IPR003821">
    <property type="entry name" value="DXP_reductoisomerase"/>
</dbReference>
<dbReference type="InterPro" id="IPR013512">
    <property type="entry name" value="DXP_reductoisomerase_N"/>
</dbReference>
<feature type="binding site" evidence="9">
    <location>
        <position position="9"/>
    </location>
    <ligand>
        <name>NADPH</name>
        <dbReference type="ChEBI" id="CHEBI:57783"/>
    </ligand>
</feature>
<comment type="function">
    <text evidence="9">Catalyzes the NADPH-dependent rearrangement and reduction of 1-deoxy-D-xylulose-5-phosphate (DXP) to 2-C-methyl-D-erythritol 4-phosphate (MEP).</text>
</comment>
<comment type="cofactor">
    <cofactor evidence="9">
        <name>Mg(2+)</name>
        <dbReference type="ChEBI" id="CHEBI:18420"/>
    </cofactor>
    <cofactor evidence="9">
        <name>Mn(2+)</name>
        <dbReference type="ChEBI" id="CHEBI:29035"/>
    </cofactor>
</comment>
<comment type="pathway">
    <text evidence="1 9">Isoprenoid biosynthesis; isopentenyl diphosphate biosynthesis via DXP pathway; isopentenyl diphosphate from 1-deoxy-D-xylulose 5-phosphate: step 1/6.</text>
</comment>
<keyword evidence="13" id="KW-0413">Isomerase</keyword>
<feature type="binding site" evidence="9">
    <location>
        <position position="7"/>
    </location>
    <ligand>
        <name>NADPH</name>
        <dbReference type="ChEBI" id="CHEBI:57783"/>
    </ligand>
</feature>
<dbReference type="NCBIfam" id="TIGR00243">
    <property type="entry name" value="Dxr"/>
    <property type="match status" value="1"/>
</dbReference>
<feature type="binding site" evidence="9">
    <location>
        <position position="133"/>
    </location>
    <ligand>
        <name>Mn(2+)</name>
        <dbReference type="ChEBI" id="CHEBI:29035"/>
    </ligand>
</feature>
<evidence type="ECO:0000256" key="4">
    <source>
        <dbReference type="ARBA" id="ARBA00022857"/>
    </source>
</evidence>
<dbReference type="OrthoDB" id="9806546at2"/>
<organism evidence="13 14">
    <name type="scientific">Lebetimonas natsushimae</name>
    <dbReference type="NCBI Taxonomy" id="1936991"/>
    <lineage>
        <taxon>Bacteria</taxon>
        <taxon>Pseudomonadati</taxon>
        <taxon>Campylobacterota</taxon>
        <taxon>Epsilonproteobacteria</taxon>
        <taxon>Nautiliales</taxon>
        <taxon>Nautiliaceae</taxon>
        <taxon>Lebetimonas</taxon>
    </lineage>
</organism>
<keyword evidence="5 9" id="KW-0560">Oxidoreductase</keyword>
<dbReference type="RefSeq" id="WP_096258106.1">
    <property type="nucleotide sequence ID" value="NZ_BDME01000001.1"/>
</dbReference>
<keyword evidence="4 9" id="KW-0521">NADP</keyword>
<keyword evidence="7 9" id="KW-0414">Isoprene biosynthesis</keyword>
<dbReference type="SUPFAM" id="SSF55347">
    <property type="entry name" value="Glyceraldehyde-3-phosphate dehydrogenase-like, C-terminal domain"/>
    <property type="match status" value="1"/>
</dbReference>
<dbReference type="GO" id="GO:0030145">
    <property type="term" value="F:manganese ion binding"/>
    <property type="evidence" value="ECO:0007669"/>
    <property type="project" value="TreeGrafter"/>
</dbReference>
<dbReference type="SUPFAM" id="SSF51735">
    <property type="entry name" value="NAD(P)-binding Rossmann-fold domains"/>
    <property type="match status" value="1"/>
</dbReference>
<feature type="binding site" evidence="9">
    <location>
        <position position="31"/>
    </location>
    <ligand>
        <name>NADPH</name>
        <dbReference type="ChEBI" id="CHEBI:57783"/>
    </ligand>
</feature>
<dbReference type="Pfam" id="PF08436">
    <property type="entry name" value="DXP_redisom_C"/>
    <property type="match status" value="1"/>
</dbReference>
<protein>
    <recommendedName>
        <fullName evidence="9">1-deoxy-D-xylulose 5-phosphate reductoisomerase</fullName>
        <shortName evidence="9">DXP reductoisomerase</shortName>
        <ecNumber evidence="9">1.1.1.267</ecNumber>
    </recommendedName>
    <alternativeName>
        <fullName evidence="9">1-deoxyxylulose-5-phosphate reductoisomerase</fullName>
    </alternativeName>
    <alternativeName>
        <fullName evidence="9">2-C-methyl-D-erythritol 4-phosphate synthase</fullName>
    </alternativeName>
</protein>
<evidence type="ECO:0000256" key="2">
    <source>
        <dbReference type="ARBA" id="ARBA00006825"/>
    </source>
</evidence>
<evidence type="ECO:0000256" key="7">
    <source>
        <dbReference type="ARBA" id="ARBA00023229"/>
    </source>
</evidence>
<sequence length="369" mass="41619">MILLGSTGSIGVNTLKIAKKFNLNIEVLVAGNNYKLLNQQIKDFNPKYVVVKDRETVKNVDFKNVLWGESSILEVLEKSESNLVVNALVGEAGLRPTLKAQELNKKIALANKESLVIAGKFIDISKITPIDSEHFGLWYLLNGQCKMGNGKLNNEKFKKLYITASGGALRDWEIDKIKEATLKDVLNHPNWSMGKKITIDSATMVNKLFELLEAKWLFNTNNIDAFIETKSVIHALVEWIDGSTTAHISATDMKLPIAFALLKKVDVEILKPINLVEVGSLKFRKIEIKRYPVWEIKETLLNNSDLGVVINTANEFAIEQFLKGKIGFLNISKIILEAVKKFENVKLNSVEDIFEIKNEVRKWCESNFI</sequence>
<feature type="domain" description="DXP reductoisomerase C-terminal" evidence="12">
    <location>
        <begin position="249"/>
        <end position="362"/>
    </location>
</feature>
<dbReference type="GO" id="GO:0030604">
    <property type="term" value="F:1-deoxy-D-xylulose-5-phosphate reductoisomerase activity"/>
    <property type="evidence" value="ECO:0007669"/>
    <property type="project" value="UniProtKB-UniRule"/>
</dbReference>
<comment type="catalytic activity">
    <reaction evidence="8">
        <text>2-C-methyl-D-erythritol 4-phosphate + NADP(+) = 1-deoxy-D-xylulose 5-phosphate + NADPH + H(+)</text>
        <dbReference type="Rhea" id="RHEA:13717"/>
        <dbReference type="ChEBI" id="CHEBI:15378"/>
        <dbReference type="ChEBI" id="CHEBI:57783"/>
        <dbReference type="ChEBI" id="CHEBI:57792"/>
        <dbReference type="ChEBI" id="CHEBI:58262"/>
        <dbReference type="ChEBI" id="CHEBI:58349"/>
        <dbReference type="EC" id="1.1.1.267"/>
    </reaction>
    <physiologicalReaction direction="right-to-left" evidence="8">
        <dbReference type="Rhea" id="RHEA:13719"/>
    </physiologicalReaction>
</comment>
<dbReference type="GO" id="GO:0070402">
    <property type="term" value="F:NADPH binding"/>
    <property type="evidence" value="ECO:0007669"/>
    <property type="project" value="InterPro"/>
</dbReference>
<dbReference type="PANTHER" id="PTHR30525:SF0">
    <property type="entry name" value="1-DEOXY-D-XYLULOSE 5-PHOSPHATE REDUCTOISOMERASE, CHLOROPLASTIC"/>
    <property type="match status" value="1"/>
</dbReference>
<evidence type="ECO:0000259" key="10">
    <source>
        <dbReference type="Pfam" id="PF02670"/>
    </source>
</evidence>
<feature type="binding site" evidence="9">
    <location>
        <position position="165"/>
    </location>
    <ligand>
        <name>1-deoxy-D-xylulose 5-phosphate</name>
        <dbReference type="ChEBI" id="CHEBI:57792"/>
    </ligand>
</feature>
<dbReference type="Proteomes" id="UP000217944">
    <property type="component" value="Unassembled WGS sequence"/>
</dbReference>
<keyword evidence="3 9" id="KW-0479">Metal-binding</keyword>
<dbReference type="GO" id="GO:0051484">
    <property type="term" value="P:isopentenyl diphosphate biosynthetic process, methylerythritol 4-phosphate pathway involved in terpenoid biosynthetic process"/>
    <property type="evidence" value="ECO:0007669"/>
    <property type="project" value="TreeGrafter"/>
</dbReference>
<dbReference type="InterPro" id="IPR036169">
    <property type="entry name" value="DXPR_C_sf"/>
</dbReference>
<feature type="binding site" evidence="9">
    <location>
        <position position="113"/>
    </location>
    <ligand>
        <name>NADPH</name>
        <dbReference type="ChEBI" id="CHEBI:57783"/>
    </ligand>
</feature>
<evidence type="ECO:0000259" key="12">
    <source>
        <dbReference type="Pfam" id="PF13288"/>
    </source>
</evidence>
<dbReference type="Pfam" id="PF02670">
    <property type="entry name" value="DXP_reductoisom"/>
    <property type="match status" value="1"/>
</dbReference>
<feature type="binding site" evidence="9">
    <location>
        <position position="131"/>
    </location>
    <ligand>
        <name>Mn(2+)</name>
        <dbReference type="ChEBI" id="CHEBI:29035"/>
    </ligand>
</feature>
<dbReference type="InterPro" id="IPR036291">
    <property type="entry name" value="NAD(P)-bd_dom_sf"/>
</dbReference>
<evidence type="ECO:0000256" key="3">
    <source>
        <dbReference type="ARBA" id="ARBA00022723"/>
    </source>
</evidence>